<evidence type="ECO:0000256" key="2">
    <source>
        <dbReference type="ARBA" id="ARBA00005272"/>
    </source>
</evidence>
<dbReference type="InterPro" id="IPR023753">
    <property type="entry name" value="FAD/NAD-binding_dom"/>
</dbReference>
<keyword evidence="4" id="KW-0274">FAD</keyword>
<dbReference type="AlphaFoldDB" id="A0A090IWR0"/>
<keyword evidence="10" id="KW-1185">Reference proteome</keyword>
<organism evidence="7 10">
    <name type="scientific">Caldibacillus thermoamylovorans</name>
    <dbReference type="NCBI Taxonomy" id="35841"/>
    <lineage>
        <taxon>Bacteria</taxon>
        <taxon>Bacillati</taxon>
        <taxon>Bacillota</taxon>
        <taxon>Bacilli</taxon>
        <taxon>Bacillales</taxon>
        <taxon>Bacillaceae</taxon>
        <taxon>Caldibacillus</taxon>
    </lineage>
</organism>
<evidence type="ECO:0000313" key="10">
    <source>
        <dbReference type="Proteomes" id="UP000040576"/>
    </source>
</evidence>
<comment type="similarity">
    <text evidence="2">Belongs to the NADH dehydrogenase family.</text>
</comment>
<sequence length="355" mass="39711">MKKLVILGGGYGGMRIMQKLFQSGVPEDIKIVLVDKAPYHCFKTEFYALAAGTIPDNHIRVAFPNHPQLEFINDEVSHIDLQNNRVELQNHEAIIYDDLIIGLGCEDKYHDIPGADQYTYGIQSIEATRQTNNALNNLPRSSRVAIVGAGLSGVEIASELHESRPDLKIFLFDRGKMVLSKFPEKLSKYVNDWFQDHGVTIVNYANITKVEEGILYNHDEPMKFDCIVWTAGIRPNKVVRELDVEKDESGRVVLTPYHNIPGNEHVYVVGDCASLPFAPSAQLAEAQGDQIAQVLLKRWNGEDLPDELPEIKLKGILGSLGKKQGFGLVAERPLTGRVARLLKSGILWLYKFHNG</sequence>
<reference evidence="7 10" key="1">
    <citation type="submission" date="2014-07" db="EMBL/GenBank/DDBJ databases">
        <authorList>
            <person name="Wibberg Daniel"/>
        </authorList>
    </citation>
    <scope>NUCLEOTIDE SEQUENCE [LARGE SCALE GENOMIC DNA]</scope>
</reference>
<gene>
    <name evidence="7" type="primary">yutJ</name>
    <name evidence="8" type="ORF">B4167_0188</name>
    <name evidence="7" type="ORF">BT1A1_2738</name>
</gene>
<proteinExistence type="inferred from homology"/>
<dbReference type="PANTHER" id="PTHR42913">
    <property type="entry name" value="APOPTOSIS-INDUCING FACTOR 1"/>
    <property type="match status" value="1"/>
</dbReference>
<dbReference type="Proteomes" id="UP000040576">
    <property type="component" value="Unassembled WGS sequence"/>
</dbReference>
<dbReference type="SUPFAM" id="SSF51905">
    <property type="entry name" value="FAD/NAD(P)-binding domain"/>
    <property type="match status" value="1"/>
</dbReference>
<evidence type="ECO:0000256" key="4">
    <source>
        <dbReference type="ARBA" id="ARBA00022827"/>
    </source>
</evidence>
<dbReference type="PRINTS" id="PR00368">
    <property type="entry name" value="FADPNR"/>
</dbReference>
<dbReference type="EMBL" id="JXLU01000131">
    <property type="protein sequence ID" value="KIO71234.1"/>
    <property type="molecule type" value="Genomic_DNA"/>
</dbReference>
<keyword evidence="3" id="KW-0285">Flavoprotein</keyword>
<dbReference type="EC" id="1.6.-.-" evidence="7"/>
<dbReference type="Proteomes" id="UP000032076">
    <property type="component" value="Unassembled WGS sequence"/>
</dbReference>
<name>A0A090IWR0_9BACI</name>
<dbReference type="EC" id="1.6.99.3" evidence="8"/>
<dbReference type="GO" id="GO:0003955">
    <property type="term" value="F:NAD(P)H dehydrogenase (quinone) activity"/>
    <property type="evidence" value="ECO:0007669"/>
    <property type="project" value="TreeGrafter"/>
</dbReference>
<dbReference type="PRINTS" id="PR00411">
    <property type="entry name" value="PNDRDTASEI"/>
</dbReference>
<feature type="domain" description="FAD/NAD(P)-binding" evidence="6">
    <location>
        <begin position="3"/>
        <end position="283"/>
    </location>
</feature>
<keyword evidence="5 7" id="KW-0560">Oxidoreductase</keyword>
<reference evidence="8 9" key="2">
    <citation type="submission" date="2015-01" db="EMBL/GenBank/DDBJ databases">
        <title>Draft Genome Sequences of Four Bacillus thermoamylovorans Strains, Isolated From Food Products.</title>
        <authorList>
            <person name="Krawcyk A.O."/>
            <person name="Berendsen E.M."/>
            <person name="Eijlander R.T."/>
            <person name="de Jong A."/>
            <person name="Wells-Bennik M."/>
            <person name="Kuipers O.P."/>
        </authorList>
    </citation>
    <scope>NUCLEOTIDE SEQUENCE [LARGE SCALE GENOMIC DNA]</scope>
    <source>
        <strain evidence="8 9">B4167</strain>
    </source>
</reference>
<evidence type="ECO:0000256" key="5">
    <source>
        <dbReference type="ARBA" id="ARBA00023002"/>
    </source>
</evidence>
<evidence type="ECO:0000256" key="3">
    <source>
        <dbReference type="ARBA" id="ARBA00022630"/>
    </source>
</evidence>
<dbReference type="EMBL" id="CCRF01000079">
    <property type="protein sequence ID" value="CEE02531.1"/>
    <property type="molecule type" value="Genomic_DNA"/>
</dbReference>
<dbReference type="OrthoDB" id="9784880at2"/>
<evidence type="ECO:0000313" key="8">
    <source>
        <dbReference type="EMBL" id="KIO71234.1"/>
    </source>
</evidence>
<dbReference type="PANTHER" id="PTHR42913:SF3">
    <property type="entry name" value="64 KDA MITOCHONDRIAL NADH DEHYDROGENASE (EUROFUNG)"/>
    <property type="match status" value="1"/>
</dbReference>
<dbReference type="GO" id="GO:0019646">
    <property type="term" value="P:aerobic electron transport chain"/>
    <property type="evidence" value="ECO:0007669"/>
    <property type="project" value="TreeGrafter"/>
</dbReference>
<protein>
    <submittedName>
        <fullName evidence="7 8">NADH dehydrogenase</fullName>
        <ecNumber evidence="8">1.6.99.3</ecNumber>
        <ecNumber evidence="7">1.6.-.-</ecNumber>
    </submittedName>
</protein>
<comment type="cofactor">
    <cofactor evidence="1">
        <name>FAD</name>
        <dbReference type="ChEBI" id="CHEBI:57692"/>
    </cofactor>
</comment>
<dbReference type="InterPro" id="IPR036188">
    <property type="entry name" value="FAD/NAD-bd_sf"/>
</dbReference>
<accession>A0A090IWR0</accession>
<evidence type="ECO:0000259" key="6">
    <source>
        <dbReference type="Pfam" id="PF07992"/>
    </source>
</evidence>
<evidence type="ECO:0000256" key="1">
    <source>
        <dbReference type="ARBA" id="ARBA00001974"/>
    </source>
</evidence>
<dbReference type="GeneID" id="92962068"/>
<dbReference type="Gene3D" id="3.50.50.100">
    <property type="match status" value="1"/>
</dbReference>
<dbReference type="PATRIC" id="fig|35841.7.peg.2503"/>
<dbReference type="InterPro" id="IPR051169">
    <property type="entry name" value="NADH-Q_oxidoreductase"/>
</dbReference>
<evidence type="ECO:0000313" key="7">
    <source>
        <dbReference type="EMBL" id="CEE02531.1"/>
    </source>
</evidence>
<evidence type="ECO:0000313" key="9">
    <source>
        <dbReference type="Proteomes" id="UP000032076"/>
    </source>
</evidence>
<dbReference type="Pfam" id="PF07992">
    <property type="entry name" value="Pyr_redox_2"/>
    <property type="match status" value="1"/>
</dbReference>
<dbReference type="RefSeq" id="WP_034772100.1">
    <property type="nucleotide sequence ID" value="NZ_CCRF01000079.1"/>
</dbReference>